<reference evidence="12 13" key="1">
    <citation type="submission" date="2018-05" db="EMBL/GenBank/DDBJ databases">
        <title>Antimicrobial susceptibility testing and genomic analysis of Arcobacter skirrowii strains and one Arcobacter butzleri isolated from German poultry farms.</title>
        <authorList>
            <person name="Haenel I."/>
            <person name="Hotzel H."/>
            <person name="Tomaso H."/>
            <person name="Busch A."/>
        </authorList>
    </citation>
    <scope>NUCLEOTIDE SEQUENCE [LARGE SCALE GENOMIC DNA]</scope>
    <source>
        <strain evidence="12">17-1208-2</strain>
        <strain evidence="13">v</strain>
    </source>
</reference>
<dbReference type="EC" id="4.2.1.1" evidence="2 10"/>
<keyword evidence="4 9" id="KW-0479">Metal-binding</keyword>
<reference evidence="11" key="2">
    <citation type="journal article" date="2023" name="Front. Microbiol.">
        <title>Genomic diversity and taxonomic marker for Arcobacter species.</title>
        <authorList>
            <person name="Zhou G."/>
            <person name="Gu Y."/>
            <person name="Wang H."/>
            <person name="Chen X."/>
            <person name="Zhang X."/>
            <person name="Shao Z."/>
            <person name="Yan X."/>
            <person name="Zhang J."/>
            <person name="Zhang M."/>
        </authorList>
    </citation>
    <scope>NUCLEOTIDE SEQUENCE</scope>
    <source>
        <strain evidence="11">BJSY19SF1-2</strain>
    </source>
</reference>
<evidence type="ECO:0000256" key="4">
    <source>
        <dbReference type="ARBA" id="ARBA00022723"/>
    </source>
</evidence>
<dbReference type="CDD" id="cd00884">
    <property type="entry name" value="beta_CA_cladeB"/>
    <property type="match status" value="1"/>
</dbReference>
<keyword evidence="6 10" id="KW-0456">Lyase</keyword>
<evidence type="ECO:0000256" key="2">
    <source>
        <dbReference type="ARBA" id="ARBA00012925"/>
    </source>
</evidence>
<dbReference type="PROSITE" id="PS00704">
    <property type="entry name" value="PROK_CO2_ANHYDRASE_1"/>
    <property type="match status" value="1"/>
</dbReference>
<reference evidence="11" key="3">
    <citation type="submission" date="2023-07" db="EMBL/GenBank/DDBJ databases">
        <authorList>
            <person name="Zhang M."/>
            <person name="Zhou G."/>
        </authorList>
    </citation>
    <scope>NUCLEOTIDE SEQUENCE</scope>
    <source>
        <strain evidence="11">BJSY19SF1-2</strain>
    </source>
</reference>
<dbReference type="GO" id="GO:0015976">
    <property type="term" value="P:carbon utilization"/>
    <property type="evidence" value="ECO:0007669"/>
    <property type="project" value="InterPro"/>
</dbReference>
<dbReference type="STRING" id="28200.GCA_001572935_01067"/>
<accession>A0A2U2C1L2</accession>
<dbReference type="GeneID" id="61751525"/>
<dbReference type="Proteomes" id="UP001283691">
    <property type="component" value="Unassembled WGS sequence"/>
</dbReference>
<evidence type="ECO:0000256" key="1">
    <source>
        <dbReference type="ARBA" id="ARBA00006217"/>
    </source>
</evidence>
<dbReference type="Pfam" id="PF00484">
    <property type="entry name" value="Pro_CA"/>
    <property type="match status" value="1"/>
</dbReference>
<comment type="catalytic activity">
    <reaction evidence="8 10">
        <text>hydrogencarbonate + H(+) = CO2 + H2O</text>
        <dbReference type="Rhea" id="RHEA:10748"/>
        <dbReference type="ChEBI" id="CHEBI:15377"/>
        <dbReference type="ChEBI" id="CHEBI:15378"/>
        <dbReference type="ChEBI" id="CHEBI:16526"/>
        <dbReference type="ChEBI" id="CHEBI:17544"/>
        <dbReference type="EC" id="4.2.1.1"/>
    </reaction>
</comment>
<evidence type="ECO:0000256" key="7">
    <source>
        <dbReference type="ARBA" id="ARBA00031969"/>
    </source>
</evidence>
<gene>
    <name evidence="12" type="ORF">DF188_03645</name>
    <name evidence="11" type="ORF">Q6A80_07190</name>
</gene>
<evidence type="ECO:0000256" key="10">
    <source>
        <dbReference type="RuleBase" id="RU003956"/>
    </source>
</evidence>
<comment type="cofactor">
    <cofactor evidence="9">
        <name>Zn(2+)</name>
        <dbReference type="ChEBI" id="CHEBI:29105"/>
    </cofactor>
    <text evidence="9">Binds 1 zinc ion per subunit.</text>
</comment>
<organism evidence="12 13">
    <name type="scientific">Aliarcobacter skirrowii</name>
    <dbReference type="NCBI Taxonomy" id="28200"/>
    <lineage>
        <taxon>Bacteria</taxon>
        <taxon>Pseudomonadati</taxon>
        <taxon>Campylobacterota</taxon>
        <taxon>Epsilonproteobacteria</taxon>
        <taxon>Campylobacterales</taxon>
        <taxon>Arcobacteraceae</taxon>
        <taxon>Aliarcobacter</taxon>
    </lineage>
</organism>
<evidence type="ECO:0000256" key="9">
    <source>
        <dbReference type="PIRSR" id="PIRSR601765-1"/>
    </source>
</evidence>
<dbReference type="EMBL" id="JAUQUR010000003">
    <property type="protein sequence ID" value="MDX4069511.1"/>
    <property type="molecule type" value="Genomic_DNA"/>
</dbReference>
<evidence type="ECO:0000313" key="11">
    <source>
        <dbReference type="EMBL" id="MDX4069511.1"/>
    </source>
</evidence>
<comment type="caution">
    <text evidence="12">The sequence shown here is derived from an EMBL/GenBank/DDBJ whole genome shotgun (WGS) entry which is preliminary data.</text>
</comment>
<comment type="function">
    <text evidence="10">Reversible hydration of carbon dioxide.</text>
</comment>
<dbReference type="Gene3D" id="3.40.1050.10">
    <property type="entry name" value="Carbonic anhydrase"/>
    <property type="match status" value="1"/>
</dbReference>
<dbReference type="InterPro" id="IPR015892">
    <property type="entry name" value="Carbonic_anhydrase_CS"/>
</dbReference>
<name>A0A2U2C1L2_9BACT</name>
<dbReference type="SMART" id="SM00947">
    <property type="entry name" value="Pro_CA"/>
    <property type="match status" value="1"/>
</dbReference>
<evidence type="ECO:0000256" key="3">
    <source>
        <dbReference type="ARBA" id="ARBA00014628"/>
    </source>
</evidence>
<evidence type="ECO:0000256" key="6">
    <source>
        <dbReference type="ARBA" id="ARBA00023239"/>
    </source>
</evidence>
<dbReference type="InterPro" id="IPR036874">
    <property type="entry name" value="Carbonic_anhydrase_sf"/>
</dbReference>
<sequence length="220" mass="25294">MQINDLIKGNKKFREVRFSKYEADLKQLADTGQHPEILFIGCSDSRVTPDLVLDTKPGDMFILRNVGNFVPPYNPDEDFHGTSAVIEYAVNILNVKHIIVCGHSHCGACKSLYQDLGDSPDLVNIKKWLELGKKAKEYTLLATLNKNDKEQIYRTTEKVSIVYQMENLLTFPYIVQKIKEGKLQIHGWYYKIEDGNIEYYDGNDCSFKPIQEYQNESTTN</sequence>
<proteinExistence type="inferred from homology"/>
<dbReference type="SUPFAM" id="SSF53056">
    <property type="entry name" value="beta-carbonic anhydrase, cab"/>
    <property type="match status" value="1"/>
</dbReference>
<dbReference type="PROSITE" id="PS00705">
    <property type="entry name" value="PROK_CO2_ANHYDRASE_2"/>
    <property type="match status" value="1"/>
</dbReference>
<dbReference type="InterPro" id="IPR001765">
    <property type="entry name" value="Carbonic_anhydrase"/>
</dbReference>
<dbReference type="PANTHER" id="PTHR11002">
    <property type="entry name" value="CARBONIC ANHYDRASE"/>
    <property type="match status" value="1"/>
</dbReference>
<dbReference type="GO" id="GO:0008270">
    <property type="term" value="F:zinc ion binding"/>
    <property type="evidence" value="ECO:0007669"/>
    <property type="project" value="UniProtKB-UniRule"/>
</dbReference>
<comment type="similarity">
    <text evidence="1 10">Belongs to the beta-class carbonic anhydrase family.</text>
</comment>
<evidence type="ECO:0000313" key="13">
    <source>
        <dbReference type="Proteomes" id="UP000245014"/>
    </source>
</evidence>
<dbReference type="PANTHER" id="PTHR11002:SF76">
    <property type="entry name" value="CARBONIC ANHYDRASE"/>
    <property type="match status" value="1"/>
</dbReference>
<feature type="binding site" evidence="9">
    <location>
        <position position="103"/>
    </location>
    <ligand>
        <name>Zn(2+)</name>
        <dbReference type="ChEBI" id="CHEBI:29105"/>
    </ligand>
</feature>
<evidence type="ECO:0000256" key="8">
    <source>
        <dbReference type="ARBA" id="ARBA00048348"/>
    </source>
</evidence>
<feature type="binding site" evidence="9">
    <location>
        <position position="106"/>
    </location>
    <ligand>
        <name>Zn(2+)</name>
        <dbReference type="ChEBI" id="CHEBI:29105"/>
    </ligand>
</feature>
<dbReference type="RefSeq" id="WP_066351379.1">
    <property type="nucleotide sequence ID" value="NZ_CP034309.1"/>
</dbReference>
<protein>
    <recommendedName>
        <fullName evidence="3 10">Carbonic anhydrase</fullName>
        <ecNumber evidence="2 10">4.2.1.1</ecNumber>
    </recommendedName>
    <alternativeName>
        <fullName evidence="7 10">Carbonate dehydratase</fullName>
    </alternativeName>
</protein>
<dbReference type="InterPro" id="IPR045066">
    <property type="entry name" value="Beta_CA_cladeB"/>
</dbReference>
<dbReference type="GO" id="GO:0004089">
    <property type="term" value="F:carbonate dehydratase activity"/>
    <property type="evidence" value="ECO:0007669"/>
    <property type="project" value="UniProtKB-UniRule"/>
</dbReference>
<dbReference type="AlphaFoldDB" id="A0A2U2C1L2"/>
<dbReference type="Proteomes" id="UP000245014">
    <property type="component" value="Unassembled WGS sequence"/>
</dbReference>
<evidence type="ECO:0000256" key="5">
    <source>
        <dbReference type="ARBA" id="ARBA00022833"/>
    </source>
</evidence>
<dbReference type="KEGG" id="ask:EI285_08540"/>
<evidence type="ECO:0000313" key="12">
    <source>
        <dbReference type="EMBL" id="PWE22215.1"/>
    </source>
</evidence>
<feature type="binding site" evidence="9">
    <location>
        <position position="44"/>
    </location>
    <ligand>
        <name>Zn(2+)</name>
        <dbReference type="ChEBI" id="CHEBI:29105"/>
    </ligand>
</feature>
<keyword evidence="5 9" id="KW-0862">Zinc</keyword>
<feature type="binding site" evidence="9">
    <location>
        <position position="42"/>
    </location>
    <ligand>
        <name>Zn(2+)</name>
        <dbReference type="ChEBI" id="CHEBI:29105"/>
    </ligand>
</feature>
<dbReference type="EMBL" id="QEYI01000002">
    <property type="protein sequence ID" value="PWE22215.1"/>
    <property type="molecule type" value="Genomic_DNA"/>
</dbReference>
<dbReference type="FunFam" id="3.40.1050.10:FF:000003">
    <property type="entry name" value="Carbonic anhydrase"/>
    <property type="match status" value="1"/>
</dbReference>